<name>A0ACC1YXB6_MELAZ</name>
<evidence type="ECO:0000313" key="2">
    <source>
        <dbReference type="Proteomes" id="UP001164539"/>
    </source>
</evidence>
<accession>A0ACC1YXB6</accession>
<reference evidence="1 2" key="1">
    <citation type="journal article" date="2023" name="Science">
        <title>Complex scaffold remodeling in plant triterpene biosynthesis.</title>
        <authorList>
            <person name="De La Pena R."/>
            <person name="Hodgson H."/>
            <person name="Liu J.C."/>
            <person name="Stephenson M.J."/>
            <person name="Martin A.C."/>
            <person name="Owen C."/>
            <person name="Harkess A."/>
            <person name="Leebens-Mack J."/>
            <person name="Jimenez L.E."/>
            <person name="Osbourn A."/>
            <person name="Sattely E.S."/>
        </authorList>
    </citation>
    <scope>NUCLEOTIDE SEQUENCE [LARGE SCALE GENOMIC DNA]</scope>
    <source>
        <strain evidence="2">cv. JPN11</strain>
        <tissue evidence="1">Leaf</tissue>
    </source>
</reference>
<comment type="caution">
    <text evidence="1">The sequence shown here is derived from an EMBL/GenBank/DDBJ whole genome shotgun (WGS) entry which is preliminary data.</text>
</comment>
<proteinExistence type="predicted"/>
<organism evidence="1 2">
    <name type="scientific">Melia azedarach</name>
    <name type="common">Chinaberry tree</name>
    <dbReference type="NCBI Taxonomy" id="155640"/>
    <lineage>
        <taxon>Eukaryota</taxon>
        <taxon>Viridiplantae</taxon>
        <taxon>Streptophyta</taxon>
        <taxon>Embryophyta</taxon>
        <taxon>Tracheophyta</taxon>
        <taxon>Spermatophyta</taxon>
        <taxon>Magnoliopsida</taxon>
        <taxon>eudicotyledons</taxon>
        <taxon>Gunneridae</taxon>
        <taxon>Pentapetalae</taxon>
        <taxon>rosids</taxon>
        <taxon>malvids</taxon>
        <taxon>Sapindales</taxon>
        <taxon>Meliaceae</taxon>
        <taxon>Melia</taxon>
    </lineage>
</organism>
<evidence type="ECO:0000313" key="1">
    <source>
        <dbReference type="EMBL" id="KAJ4728141.1"/>
    </source>
</evidence>
<gene>
    <name evidence="1" type="ORF">OWV82_001124</name>
</gene>
<keyword evidence="2" id="KW-1185">Reference proteome</keyword>
<sequence>MEDLLVTKLRKLLMMSLEKRILLEKIAHLRTDLGLPLEFRDTICHRYPQYFRVVATGRGPALELTHWDPKLAVSAAELSEEENRARELKEKDLIIDRPLKFNRVKLPKGLNLSKGEMRKICQFRDMPYISPYSDFSGLRPGTLEKEKHACGVVHEILSLSVEKRTLVDHLTHFREEFRFSQQLRGMLIRHPDMFYVSLKGDRDSVFLREAYRDSHLVDKDRLLVIKEKFRALVSVPRYPRRGAPKKVDSDGTDKPKDGSVENEEEWSDIDDYMTDSQFDDDDDDDDDDGEDDWSDEDDDMSPDFYEDDGTLKIGLSKSAKQVDNSVKNEEKVLVPEFPDGRPRERW</sequence>
<protein>
    <submittedName>
        <fullName evidence="1">Protein ROOT PRIMORDIUM DEFECTIVE 1</fullName>
    </submittedName>
</protein>
<dbReference type="EMBL" id="CM051394">
    <property type="protein sequence ID" value="KAJ4728141.1"/>
    <property type="molecule type" value="Genomic_DNA"/>
</dbReference>
<dbReference type="Proteomes" id="UP001164539">
    <property type="component" value="Chromosome 1"/>
</dbReference>